<organism evidence="1">
    <name type="scientific">Klebsiella phage PMBT70</name>
    <dbReference type="NCBI Taxonomy" id="3229741"/>
    <lineage>
        <taxon>Viruses</taxon>
        <taxon>Duplodnaviria</taxon>
        <taxon>Heunggongvirae</taxon>
        <taxon>Uroviricota</taxon>
        <taxon>Caudoviricetes</taxon>
    </lineage>
</organism>
<accession>A0AB39C423</accession>
<proteinExistence type="predicted"/>
<sequence>MTPWFSACITISMLCILNVASNLALVVISVATLRVTGRTLSET</sequence>
<protein>
    <submittedName>
        <fullName evidence="1">Uncharacterized protein</fullName>
    </submittedName>
</protein>
<reference evidence="1" key="1">
    <citation type="submission" date="2024-06" db="EMBL/GenBank/DDBJ databases">
        <title>This phage originates from the Bacteriophage catalogue of the Bacteriophage Competence Centre, Department of Microbiology und Biotechnology, Max Rubner-Institut, Kiel, Germany.</title>
        <authorList>
            <person name="Sprotte S."/>
            <person name="Brinks E."/>
            <person name="Hille F."/>
        </authorList>
    </citation>
    <scope>NUCLEOTIDE SEQUENCE</scope>
</reference>
<dbReference type="EMBL" id="PP926511">
    <property type="protein sequence ID" value="XDJ01145.1"/>
    <property type="molecule type" value="Genomic_DNA"/>
</dbReference>
<name>A0AB39C423_9CAUD</name>
<evidence type="ECO:0000313" key="1">
    <source>
        <dbReference type="EMBL" id="XDJ01145.1"/>
    </source>
</evidence>